<organism evidence="2 3">
    <name type="scientific">Solidesulfovibrio fructosivorans JJ]</name>
    <dbReference type="NCBI Taxonomy" id="596151"/>
    <lineage>
        <taxon>Bacteria</taxon>
        <taxon>Pseudomonadati</taxon>
        <taxon>Thermodesulfobacteriota</taxon>
        <taxon>Desulfovibrionia</taxon>
        <taxon>Desulfovibrionales</taxon>
        <taxon>Desulfovibrionaceae</taxon>
        <taxon>Solidesulfovibrio</taxon>
    </lineage>
</organism>
<evidence type="ECO:0000256" key="1">
    <source>
        <dbReference type="SAM" id="Phobius"/>
    </source>
</evidence>
<dbReference type="STRING" id="596151.DesfrDRAFT_4095"/>
<dbReference type="eggNOG" id="ENOG502ZC6A">
    <property type="taxonomic scope" value="Bacteria"/>
</dbReference>
<dbReference type="RefSeq" id="WP_005997130.1">
    <property type="nucleotide sequence ID" value="NZ_AECZ01000061.1"/>
</dbReference>
<keyword evidence="1" id="KW-0472">Membrane</keyword>
<keyword evidence="1" id="KW-1133">Transmembrane helix</keyword>
<name>E1K2J5_SOLFR</name>
<reference evidence="2 3" key="1">
    <citation type="submission" date="2010-08" db="EMBL/GenBank/DDBJ databases">
        <title>The draft genome of Desulfovibrio fructosovorans JJ.</title>
        <authorList>
            <consortium name="US DOE Joint Genome Institute (JGI-PGF)"/>
            <person name="Lucas S."/>
            <person name="Copeland A."/>
            <person name="Lapidus A."/>
            <person name="Cheng J.-F."/>
            <person name="Bruce D."/>
            <person name="Goodwin L."/>
            <person name="Pitluck S."/>
            <person name="Land M.L."/>
            <person name="Hauser L."/>
            <person name="Chang Y.-J."/>
            <person name="Jeffries C."/>
            <person name="Wall J.D."/>
            <person name="Stahl D.A."/>
            <person name="Arkin A.P."/>
            <person name="Dehal P."/>
            <person name="Stolyar S.M."/>
            <person name="Hazen T.C."/>
            <person name="Woyke T.J."/>
        </authorList>
    </citation>
    <scope>NUCLEOTIDE SEQUENCE [LARGE SCALE GENOMIC DNA]</scope>
    <source>
        <strain evidence="2 3">JJ</strain>
    </source>
</reference>
<sequence>MGRAIIQLNKRKKAIDLLRSITDNQEHSIIIHYSCESFYERNDGSSPRITSIAVRNCYSAQTTSFSIHQIAEINSVPMKNIPGNYDRLEKMMLDRFYDYVRRHDGYKWLHWNMRDINYGFPAISHRYSVLKGTPETIPEDKMIDIARLLISIYGPAYIGHPRLVKLIQKNMISDKDFLSGQDEALAFEQGKYVELHQSTLRKVDIMSNIISRAADNSLKINTRMCENFKLYPVALGELFKEHWFFSIILSLCTILGFIFGIPQLFH</sequence>
<keyword evidence="3" id="KW-1185">Reference proteome</keyword>
<dbReference type="EMBL" id="AECZ01000061">
    <property type="protein sequence ID" value="EFL49160.1"/>
    <property type="molecule type" value="Genomic_DNA"/>
</dbReference>
<keyword evidence="1" id="KW-0812">Transmembrane</keyword>
<dbReference type="OrthoDB" id="7889003at2"/>
<evidence type="ECO:0000313" key="2">
    <source>
        <dbReference type="EMBL" id="EFL49160.1"/>
    </source>
</evidence>
<accession>E1K2J5</accession>
<dbReference type="AlphaFoldDB" id="E1K2J5"/>
<dbReference type="Proteomes" id="UP000006250">
    <property type="component" value="Unassembled WGS sequence"/>
</dbReference>
<feature type="transmembrane region" description="Helical" evidence="1">
    <location>
        <begin position="243"/>
        <end position="265"/>
    </location>
</feature>
<proteinExistence type="predicted"/>
<evidence type="ECO:0000313" key="3">
    <source>
        <dbReference type="Proteomes" id="UP000006250"/>
    </source>
</evidence>
<protein>
    <submittedName>
        <fullName evidence="2">Uncharacterized protein</fullName>
    </submittedName>
</protein>
<comment type="caution">
    <text evidence="2">The sequence shown here is derived from an EMBL/GenBank/DDBJ whole genome shotgun (WGS) entry which is preliminary data.</text>
</comment>
<gene>
    <name evidence="2" type="ORF">DesfrDRAFT_4095</name>
</gene>